<evidence type="ECO:0000256" key="1">
    <source>
        <dbReference type="SAM" id="MobiDB-lite"/>
    </source>
</evidence>
<name>A0A2T4B489_9HYPO</name>
<keyword evidence="3" id="KW-1185">Reference proteome</keyword>
<evidence type="ECO:0008006" key="4">
    <source>
        <dbReference type="Google" id="ProtNLM"/>
    </source>
</evidence>
<feature type="region of interest" description="Disordered" evidence="1">
    <location>
        <begin position="1"/>
        <end position="54"/>
    </location>
</feature>
<gene>
    <name evidence="2" type="ORF">BBK36DRAFT_1124888</name>
</gene>
<reference evidence="3" key="1">
    <citation type="submission" date="2016-07" db="EMBL/GenBank/DDBJ databases">
        <title>Multiple horizontal gene transfer events from other fungi enriched the ability of initially mycotrophic Trichoderma (Ascomycota) to feed on dead plant biomass.</title>
        <authorList>
            <consortium name="DOE Joint Genome Institute"/>
            <person name="Atanasova L."/>
            <person name="Chenthamara K."/>
            <person name="Zhang J."/>
            <person name="Grujic M."/>
            <person name="Henrissat B."/>
            <person name="Kuo A."/>
            <person name="Aerts A."/>
            <person name="Salamov A."/>
            <person name="Lipzen A."/>
            <person name="Labutti K."/>
            <person name="Barry K."/>
            <person name="Miao Y."/>
            <person name="Rahimi M.J."/>
            <person name="Shen Q."/>
            <person name="Grigoriev I.V."/>
            <person name="Kubicek C.P."/>
            <person name="Druzhinina I.S."/>
        </authorList>
    </citation>
    <scope>NUCLEOTIDE SEQUENCE [LARGE SCALE GENOMIC DNA]</scope>
    <source>
        <strain evidence="3">TUCIM 6016</strain>
    </source>
</reference>
<feature type="compositionally biased region" description="Basic and acidic residues" evidence="1">
    <location>
        <begin position="40"/>
        <end position="49"/>
    </location>
</feature>
<dbReference type="OrthoDB" id="2245989at2759"/>
<protein>
    <recommendedName>
        <fullName evidence="4">BZIP domain-containing protein</fullName>
    </recommendedName>
</protein>
<dbReference type="Proteomes" id="UP000241546">
    <property type="component" value="Unassembled WGS sequence"/>
</dbReference>
<proteinExistence type="predicted"/>
<dbReference type="PANTHER" id="PTHR38116:SF9">
    <property type="entry name" value="BZIP DOMAIN-CONTAINING PROTEIN"/>
    <property type="match status" value="1"/>
</dbReference>
<sequence length="346" mass="39773">MPEATSVEVEQQEGDEVLSAAERRRLQNRLNQRASRQRKRELQKQQQQEKKKRRFDKWVVYVDPRGGKTQQQDRPRDGQLLDQEQQRHQYRLAQSQSAPLGLDADIAGVTDMFLSKGYHRKVFRFFCTMTTEDRAVFFRRLYELVSRHVAQHTLDSQLLLSVMQFNIIRAVAVNARWMGLSVDNMGDDIVSPFYDGGGGSSSSRILPALPPAVAASGGGALQQHDDELQSVPLALRPTALQRQVVHHPWIDLCPQPSLRDALLRRLHDGDLDEDEFCHHMFLQCHASDDDGMLGMVVWGEAWDPASYEMSATMVRKWPWLAVECPDIIRTSNYWRATRRERPLRVS</sequence>
<dbReference type="InterPro" id="IPR021833">
    <property type="entry name" value="DUF3425"/>
</dbReference>
<evidence type="ECO:0000313" key="3">
    <source>
        <dbReference type="Proteomes" id="UP000241546"/>
    </source>
</evidence>
<dbReference type="Pfam" id="PF11905">
    <property type="entry name" value="DUF3425"/>
    <property type="match status" value="1"/>
</dbReference>
<accession>A0A2T4B489</accession>
<dbReference type="AlphaFoldDB" id="A0A2T4B489"/>
<organism evidence="2 3">
    <name type="scientific">Trichoderma citrinoviride</name>
    <dbReference type="NCBI Taxonomy" id="58853"/>
    <lineage>
        <taxon>Eukaryota</taxon>
        <taxon>Fungi</taxon>
        <taxon>Dikarya</taxon>
        <taxon>Ascomycota</taxon>
        <taxon>Pezizomycotina</taxon>
        <taxon>Sordariomycetes</taxon>
        <taxon>Hypocreomycetidae</taxon>
        <taxon>Hypocreales</taxon>
        <taxon>Hypocreaceae</taxon>
        <taxon>Trichoderma</taxon>
    </lineage>
</organism>
<dbReference type="CDD" id="cd14688">
    <property type="entry name" value="bZIP_YAP"/>
    <property type="match status" value="1"/>
</dbReference>
<dbReference type="PANTHER" id="PTHR38116">
    <property type="entry name" value="CHROMOSOME 7, WHOLE GENOME SHOTGUN SEQUENCE"/>
    <property type="match status" value="1"/>
</dbReference>
<evidence type="ECO:0000313" key="2">
    <source>
        <dbReference type="EMBL" id="PTB64137.1"/>
    </source>
</evidence>
<dbReference type="GeneID" id="36599327"/>
<dbReference type="RefSeq" id="XP_024747457.1">
    <property type="nucleotide sequence ID" value="XM_024891209.1"/>
</dbReference>
<dbReference type="EMBL" id="KZ680217">
    <property type="protein sequence ID" value="PTB64137.1"/>
    <property type="molecule type" value="Genomic_DNA"/>
</dbReference>